<dbReference type="RefSeq" id="WP_024742521.1">
    <property type="nucleotide sequence ID" value="NZ_BAUG01000094.1"/>
</dbReference>
<evidence type="ECO:0000313" key="1">
    <source>
        <dbReference type="EMBL" id="SFZ80892.1"/>
    </source>
</evidence>
<accession>A0A2H1E7T7</accession>
<dbReference type="GeneID" id="47722420"/>
<dbReference type="EMBL" id="LT634361">
    <property type="protein sequence ID" value="SFZ80892.1"/>
    <property type="molecule type" value="Genomic_DNA"/>
</dbReference>
<dbReference type="AlphaFoldDB" id="A0A2H1E7T7"/>
<dbReference type="STRING" id="1349785.GCA_000509405_00106"/>
<organism evidence="1 2">
    <name type="scientific">Tenacibaculum maritimum NCIMB 2154</name>
    <dbReference type="NCBI Taxonomy" id="1349785"/>
    <lineage>
        <taxon>Bacteria</taxon>
        <taxon>Pseudomonadati</taxon>
        <taxon>Bacteroidota</taxon>
        <taxon>Flavobacteriia</taxon>
        <taxon>Flavobacteriales</taxon>
        <taxon>Flavobacteriaceae</taxon>
        <taxon>Tenacibaculum</taxon>
    </lineage>
</organism>
<proteinExistence type="predicted"/>
<name>A0A2H1E7T7_9FLAO</name>
<sequence length="157" mass="18526">MHKVNIEGTSFLYDDKFEYYNKNIILSQDAIDFLDINQLKKTVRPILTEHYSNDKLYFLDYLYWFKTKLNLDDLDCKILSNLYTKEDFKFSIKTRYVNELICSSCGSKHKSLVVDPVLIYPGNFNLGNEKRKLIEGLNLKCPKCDSDLTQFVIHIFN</sequence>
<keyword evidence="2" id="KW-1185">Reference proteome</keyword>
<reference evidence="1 2" key="1">
    <citation type="submission" date="2016-11" db="EMBL/GenBank/DDBJ databases">
        <authorList>
            <person name="Jaros S."/>
            <person name="Januszkiewicz K."/>
            <person name="Wedrychowicz H."/>
        </authorList>
    </citation>
    <scope>NUCLEOTIDE SEQUENCE [LARGE SCALE GENOMIC DNA]</scope>
    <source>
        <strain evidence="1">NCIMB 2154T</strain>
    </source>
</reference>
<protein>
    <submittedName>
        <fullName evidence="1">Uncharacterized protein</fullName>
    </submittedName>
</protein>
<gene>
    <name evidence="1" type="ORF">MARIT_0849</name>
</gene>
<dbReference type="KEGG" id="tmar:MARIT_0849"/>
<dbReference type="Proteomes" id="UP000231564">
    <property type="component" value="Chromosome MARIT"/>
</dbReference>
<evidence type="ECO:0000313" key="2">
    <source>
        <dbReference type="Proteomes" id="UP000231564"/>
    </source>
</evidence>